<evidence type="ECO:0000313" key="10">
    <source>
        <dbReference type="Proteomes" id="UP000440066"/>
    </source>
</evidence>
<reference evidence="8 10" key="1">
    <citation type="submission" date="2019-11" db="EMBL/GenBank/DDBJ databases">
        <title>Characterisation of Fundicoccus ignavus gen. nov. sp. nov., a novel genus of the family Aerococcaceae from bulk tank milk.</title>
        <authorList>
            <person name="Siebert A."/>
            <person name="Huptas C."/>
            <person name="Wenning M."/>
            <person name="Scherer S."/>
            <person name="Doll E.V."/>
        </authorList>
    </citation>
    <scope>NUCLEOTIDE SEQUENCE [LARGE SCALE GENOMIC DNA]</scope>
    <source>
        <strain evidence="8 10">DSM 109652</strain>
    </source>
</reference>
<feature type="modified residue" description="N6-lipoyllysine" evidence="3 4">
    <location>
        <position position="64"/>
    </location>
</feature>
<evidence type="ECO:0000313" key="11">
    <source>
        <dbReference type="Proteomes" id="UP000469870"/>
    </source>
</evidence>
<dbReference type="EMBL" id="WJQT01000002">
    <property type="protein sequence ID" value="MRJ46489.1"/>
    <property type="molecule type" value="Genomic_DNA"/>
</dbReference>
<dbReference type="InterPro" id="IPR003016">
    <property type="entry name" value="2-oxoA_DH_lipoyl-BS"/>
</dbReference>
<organism evidence="7 9">
    <name type="scientific">Fundicoccus ignavus</name>
    <dbReference type="NCBI Taxonomy" id="2664442"/>
    <lineage>
        <taxon>Bacteria</taxon>
        <taxon>Bacillati</taxon>
        <taxon>Bacillota</taxon>
        <taxon>Bacilli</taxon>
        <taxon>Lactobacillales</taxon>
        <taxon>Aerococcaceae</taxon>
        <taxon>Fundicoccus</taxon>
    </lineage>
</organism>
<evidence type="ECO:0000313" key="8">
    <source>
        <dbReference type="EMBL" id="MRJ46489.1"/>
    </source>
</evidence>
<dbReference type="GO" id="GO:0005737">
    <property type="term" value="C:cytoplasm"/>
    <property type="evidence" value="ECO:0007669"/>
    <property type="project" value="TreeGrafter"/>
</dbReference>
<dbReference type="AlphaFoldDB" id="A0A6I2GX16"/>
<dbReference type="InterPro" id="IPR033753">
    <property type="entry name" value="GCV_H/Fam206"/>
</dbReference>
<evidence type="ECO:0000313" key="9">
    <source>
        <dbReference type="Proteomes" id="UP000430975"/>
    </source>
</evidence>
<evidence type="ECO:0000256" key="3">
    <source>
        <dbReference type="HAMAP-Rule" id="MF_00272"/>
    </source>
</evidence>
<accession>A0A6I2GX16</accession>
<dbReference type="RefSeq" id="WP_153831589.1">
    <property type="nucleotide sequence ID" value="NZ_WJQR01000001.1"/>
</dbReference>
<comment type="caution">
    <text evidence="7">The sequence shown here is derived from an EMBL/GenBank/DDBJ whole genome shotgun (WGS) entry which is preliminary data.</text>
</comment>
<dbReference type="PANTHER" id="PTHR11715">
    <property type="entry name" value="GLYCINE CLEAVAGE SYSTEM H PROTEIN"/>
    <property type="match status" value="1"/>
</dbReference>
<gene>
    <name evidence="3 7" type="primary">gcvH</name>
    <name evidence="8" type="ORF">GF867_02765</name>
    <name evidence="7" type="ORF">GIY09_03075</name>
    <name evidence="6" type="ORF">GIY11_01195</name>
</gene>
<dbReference type="EMBL" id="WJQS01000002">
    <property type="protein sequence ID" value="MRI84883.1"/>
    <property type="molecule type" value="Genomic_DNA"/>
</dbReference>
<comment type="subunit">
    <text evidence="3">The glycine cleavage system is composed of four proteins: P, T, L and H.</text>
</comment>
<dbReference type="InterPro" id="IPR017453">
    <property type="entry name" value="GCV_H_sub"/>
</dbReference>
<dbReference type="InterPro" id="IPR000089">
    <property type="entry name" value="Biotin_lipoyl"/>
</dbReference>
<evidence type="ECO:0000313" key="6">
    <source>
        <dbReference type="EMBL" id="MRI80649.1"/>
    </source>
</evidence>
<dbReference type="GO" id="GO:0005960">
    <property type="term" value="C:glycine cleavage complex"/>
    <property type="evidence" value="ECO:0007669"/>
    <property type="project" value="InterPro"/>
</dbReference>
<comment type="function">
    <text evidence="3">The glycine cleavage system catalyzes the degradation of glycine. The H protein shuttles the methylamine group of glycine from the P protein to the T protein.</text>
</comment>
<keyword evidence="9" id="KW-1185">Reference proteome</keyword>
<dbReference type="Gene3D" id="2.40.50.100">
    <property type="match status" value="1"/>
</dbReference>
<dbReference type="CDD" id="cd06848">
    <property type="entry name" value="GCS_H"/>
    <property type="match status" value="1"/>
</dbReference>
<comment type="similarity">
    <text evidence="1 3">Belongs to the GcvH family.</text>
</comment>
<sequence length="127" mass="13969">MVNKNELFYTEEHEWIAVLDDNTIRVGITEFAVDQLGDIVYVELPAVDDKLDAEEEFATVESVKSTSGIYAPVAGVVSDINEALEDEPELLNEAPLESGWLVEIKTEGAIDTSHLLSLAAYEALIED</sequence>
<comment type="cofactor">
    <cofactor evidence="3">
        <name>(R)-lipoate</name>
        <dbReference type="ChEBI" id="CHEBI:83088"/>
    </cofactor>
    <text evidence="3">Binds 1 lipoyl cofactor covalently.</text>
</comment>
<dbReference type="PROSITE" id="PS50968">
    <property type="entry name" value="BIOTINYL_LIPOYL"/>
    <property type="match status" value="1"/>
</dbReference>
<dbReference type="NCBIfam" id="TIGR00527">
    <property type="entry name" value="gcvH"/>
    <property type="match status" value="1"/>
</dbReference>
<dbReference type="GO" id="GO:0019464">
    <property type="term" value="P:glycine decarboxylation via glycine cleavage system"/>
    <property type="evidence" value="ECO:0007669"/>
    <property type="project" value="UniProtKB-UniRule"/>
</dbReference>
<evidence type="ECO:0000256" key="4">
    <source>
        <dbReference type="PIRSR" id="PIRSR617453-50"/>
    </source>
</evidence>
<dbReference type="Proteomes" id="UP000430975">
    <property type="component" value="Unassembled WGS sequence"/>
</dbReference>
<dbReference type="PROSITE" id="PS00189">
    <property type="entry name" value="LIPOYL"/>
    <property type="match status" value="1"/>
</dbReference>
<dbReference type="GO" id="GO:0009249">
    <property type="term" value="P:protein lipoylation"/>
    <property type="evidence" value="ECO:0007669"/>
    <property type="project" value="TreeGrafter"/>
</dbReference>
<dbReference type="EMBL" id="WJQR01000001">
    <property type="protein sequence ID" value="MRI80649.1"/>
    <property type="molecule type" value="Genomic_DNA"/>
</dbReference>
<feature type="domain" description="Lipoyl-binding" evidence="5">
    <location>
        <begin position="23"/>
        <end position="105"/>
    </location>
</feature>
<dbReference type="HAMAP" id="MF_00272">
    <property type="entry name" value="GcvH"/>
    <property type="match status" value="1"/>
</dbReference>
<keyword evidence="2 3" id="KW-0450">Lipoyl</keyword>
<proteinExistence type="inferred from homology"/>
<protein>
    <recommendedName>
        <fullName evidence="3">Glycine cleavage system H protein</fullName>
    </recommendedName>
</protein>
<reference evidence="9 11" key="2">
    <citation type="submission" date="2019-11" db="EMBL/GenBank/DDBJ databases">
        <title>Characterisation of Fundicoccus ignavus gen. nov. sp. nov., a novel genus of the family Aerococcaceae isolated from bulk tank milk.</title>
        <authorList>
            <person name="Siebert A."/>
            <person name="Huptas C."/>
            <person name="Wenning M."/>
            <person name="Scherer S."/>
            <person name="Doll E.V."/>
        </authorList>
    </citation>
    <scope>NUCLEOTIDE SEQUENCE [LARGE SCALE GENOMIC DNA]</scope>
    <source>
        <strain evidence="6 11">DSM 109653</strain>
        <strain evidence="7 9">WS4759</strain>
    </source>
</reference>
<dbReference type="InterPro" id="IPR011053">
    <property type="entry name" value="Single_hybrid_motif"/>
</dbReference>
<evidence type="ECO:0000313" key="7">
    <source>
        <dbReference type="EMBL" id="MRI84883.1"/>
    </source>
</evidence>
<dbReference type="NCBIfam" id="NF002270">
    <property type="entry name" value="PRK01202.1"/>
    <property type="match status" value="1"/>
</dbReference>
<dbReference type="Proteomes" id="UP000440066">
    <property type="component" value="Unassembled WGS sequence"/>
</dbReference>
<dbReference type="InterPro" id="IPR002930">
    <property type="entry name" value="GCV_H"/>
</dbReference>
<dbReference type="Pfam" id="PF01597">
    <property type="entry name" value="GCV_H"/>
    <property type="match status" value="1"/>
</dbReference>
<evidence type="ECO:0000256" key="2">
    <source>
        <dbReference type="ARBA" id="ARBA00022823"/>
    </source>
</evidence>
<dbReference type="PANTHER" id="PTHR11715:SF3">
    <property type="entry name" value="GLYCINE CLEAVAGE SYSTEM H PROTEIN-RELATED"/>
    <property type="match status" value="1"/>
</dbReference>
<evidence type="ECO:0000259" key="5">
    <source>
        <dbReference type="PROSITE" id="PS50968"/>
    </source>
</evidence>
<dbReference type="Proteomes" id="UP000469870">
    <property type="component" value="Unassembled WGS sequence"/>
</dbReference>
<dbReference type="SUPFAM" id="SSF51230">
    <property type="entry name" value="Single hybrid motif"/>
    <property type="match status" value="1"/>
</dbReference>
<name>A0A6I2GX16_9LACT</name>
<evidence type="ECO:0000256" key="1">
    <source>
        <dbReference type="ARBA" id="ARBA00009249"/>
    </source>
</evidence>